<dbReference type="EMBL" id="KZ293674">
    <property type="protein sequence ID" value="PBK88273.1"/>
    <property type="molecule type" value="Genomic_DNA"/>
</dbReference>
<protein>
    <recommendedName>
        <fullName evidence="4">HNH nuclease domain-containing protein</fullName>
    </recommendedName>
</protein>
<name>A0A2H3DJ40_ARMGA</name>
<gene>
    <name evidence="2" type="ORF">ARMGADRAFT_1034231</name>
</gene>
<dbReference type="Pfam" id="PF18759">
    <property type="entry name" value="Plavaka"/>
    <property type="match status" value="1"/>
</dbReference>
<organism evidence="2 3">
    <name type="scientific">Armillaria gallica</name>
    <name type="common">Bulbous honey fungus</name>
    <name type="synonym">Armillaria bulbosa</name>
    <dbReference type="NCBI Taxonomy" id="47427"/>
    <lineage>
        <taxon>Eukaryota</taxon>
        <taxon>Fungi</taxon>
        <taxon>Dikarya</taxon>
        <taxon>Basidiomycota</taxon>
        <taxon>Agaricomycotina</taxon>
        <taxon>Agaricomycetes</taxon>
        <taxon>Agaricomycetidae</taxon>
        <taxon>Agaricales</taxon>
        <taxon>Marasmiineae</taxon>
        <taxon>Physalacriaceae</taxon>
        <taxon>Armillaria</taxon>
    </lineage>
</organism>
<keyword evidence="1" id="KW-0732">Signal</keyword>
<proteinExistence type="predicted"/>
<keyword evidence="3" id="KW-1185">Reference proteome</keyword>
<evidence type="ECO:0008006" key="4">
    <source>
        <dbReference type="Google" id="ProtNLM"/>
    </source>
</evidence>
<dbReference type="STRING" id="47427.A0A2H3DJ40"/>
<accession>A0A2H3DJ40</accession>
<reference evidence="3" key="1">
    <citation type="journal article" date="2017" name="Nat. Ecol. Evol.">
        <title>Genome expansion and lineage-specific genetic innovations in the forest pathogenic fungi Armillaria.</title>
        <authorList>
            <person name="Sipos G."/>
            <person name="Prasanna A.N."/>
            <person name="Walter M.C."/>
            <person name="O'Connor E."/>
            <person name="Balint B."/>
            <person name="Krizsan K."/>
            <person name="Kiss B."/>
            <person name="Hess J."/>
            <person name="Varga T."/>
            <person name="Slot J."/>
            <person name="Riley R."/>
            <person name="Boka B."/>
            <person name="Rigling D."/>
            <person name="Barry K."/>
            <person name="Lee J."/>
            <person name="Mihaltcheva S."/>
            <person name="LaButti K."/>
            <person name="Lipzen A."/>
            <person name="Waldron R."/>
            <person name="Moloney N.M."/>
            <person name="Sperisen C."/>
            <person name="Kredics L."/>
            <person name="Vagvoelgyi C."/>
            <person name="Patrignani A."/>
            <person name="Fitzpatrick D."/>
            <person name="Nagy I."/>
            <person name="Doyle S."/>
            <person name="Anderson J.B."/>
            <person name="Grigoriev I.V."/>
            <person name="Gueldener U."/>
            <person name="Muensterkoetter M."/>
            <person name="Nagy L.G."/>
        </authorList>
    </citation>
    <scope>NUCLEOTIDE SEQUENCE [LARGE SCALE GENOMIC DNA]</scope>
    <source>
        <strain evidence="3">Ar21-2</strain>
    </source>
</reference>
<dbReference type="Proteomes" id="UP000217790">
    <property type="component" value="Unassembled WGS sequence"/>
</dbReference>
<feature type="chain" id="PRO_5013763016" description="HNH nuclease domain-containing protein" evidence="1">
    <location>
        <begin position="17"/>
        <end position="526"/>
    </location>
</feature>
<dbReference type="InterPro" id="IPR041078">
    <property type="entry name" value="Plavaka"/>
</dbReference>
<feature type="signal peptide" evidence="1">
    <location>
        <begin position="1"/>
        <end position="16"/>
    </location>
</feature>
<evidence type="ECO:0000313" key="3">
    <source>
        <dbReference type="Proteomes" id="UP000217790"/>
    </source>
</evidence>
<dbReference type="AlphaFoldDB" id="A0A2H3DJ40"/>
<dbReference type="InParanoid" id="A0A2H3DJ40"/>
<evidence type="ECO:0000313" key="2">
    <source>
        <dbReference type="EMBL" id="PBK88273.1"/>
    </source>
</evidence>
<dbReference type="OrthoDB" id="3208495at2759"/>
<sequence length="526" mass="60542">MTCMMSFCLIVYDVLLQPDFCVDYCKDFSAMREAQHLDKPDAFSSDVWRQDSVQISLLQKDYAWESEADVPVIEVKGVWHHSLTEVIMSAFQDPTASEYHLKGFKEMWQPSEDLPAERVCGEAYTSPVYLKMEERVHQAQAELDTEMASLSNASTVDRDASVADAHIWQELQSPKVPWRMSWSQSWFILIQPTLQTLGMCPSGLATFLSDFSPTHHFVYMLEEEFREPASSAVLTHLKRELIQAVWCLLLHDEFKEAYQHGLMVECWDGIYRHLFPCFFVYSADYPEKVLMVCLKTMETSLCPRCLVRKSEVEQIGTINDIKQRFAKAQVDSNSRCWQVEKAQKTIFLKGKVVNSAHILTGTKFGCYTIHKFTKDVSALKQMAVCDFEDLLFILEAWHGFAKLQMHTDTSLKCATTSTLRKHQWKWPHVFAERREIVKAKKEGKMPTVHREVRWSTNGQNVFMGKQTSGTLLVKLQHMSHTRGDCGPSINTSSWDPNHKSIGTLYLSPTQANIIMFLTLVTLWWTL</sequence>
<evidence type="ECO:0000256" key="1">
    <source>
        <dbReference type="SAM" id="SignalP"/>
    </source>
</evidence>